<evidence type="ECO:0000256" key="2">
    <source>
        <dbReference type="ARBA" id="ARBA00022692"/>
    </source>
</evidence>
<protein>
    <submittedName>
        <fullName evidence="7">Sterol desaturase family protein</fullName>
    </submittedName>
</protein>
<keyword evidence="4 5" id="KW-0472">Membrane</keyword>
<dbReference type="EMBL" id="QOVG01000017">
    <property type="protein sequence ID" value="NDK40266.1"/>
    <property type="molecule type" value="Genomic_DNA"/>
</dbReference>
<evidence type="ECO:0000256" key="4">
    <source>
        <dbReference type="ARBA" id="ARBA00023136"/>
    </source>
</evidence>
<comment type="subcellular location">
    <subcellularLocation>
        <location evidence="1">Membrane</location>
    </subcellularLocation>
</comment>
<evidence type="ECO:0000256" key="3">
    <source>
        <dbReference type="ARBA" id="ARBA00022989"/>
    </source>
</evidence>
<accession>A0ABX0AFP6</accession>
<evidence type="ECO:0000313" key="7">
    <source>
        <dbReference type="EMBL" id="NDK40266.1"/>
    </source>
</evidence>
<evidence type="ECO:0000256" key="1">
    <source>
        <dbReference type="ARBA" id="ARBA00004370"/>
    </source>
</evidence>
<feature type="domain" description="Fatty acid hydroxylase" evidence="6">
    <location>
        <begin position="85"/>
        <end position="216"/>
    </location>
</feature>
<keyword evidence="3 5" id="KW-1133">Transmembrane helix</keyword>
<evidence type="ECO:0000259" key="6">
    <source>
        <dbReference type="Pfam" id="PF04116"/>
    </source>
</evidence>
<comment type="caution">
    <text evidence="7">The sequence shown here is derived from an EMBL/GenBank/DDBJ whole genome shotgun (WGS) entry which is preliminary data.</text>
</comment>
<dbReference type="RefSeq" id="WP_162350926.1">
    <property type="nucleotide sequence ID" value="NZ_QOVG01000017.1"/>
</dbReference>
<name>A0ABX0AFP6_9GAMM</name>
<keyword evidence="2 5" id="KW-0812">Transmembrane</keyword>
<dbReference type="PANTHER" id="PTHR11863">
    <property type="entry name" value="STEROL DESATURASE"/>
    <property type="match status" value="1"/>
</dbReference>
<dbReference type="InterPro" id="IPR006694">
    <property type="entry name" value="Fatty_acid_hydroxylase"/>
</dbReference>
<dbReference type="Proteomes" id="UP001429354">
    <property type="component" value="Unassembled WGS sequence"/>
</dbReference>
<organism evidence="7 8">
    <name type="scientific">Pseudoxanthomonas gei</name>
    <dbReference type="NCBI Taxonomy" id="1383030"/>
    <lineage>
        <taxon>Bacteria</taxon>
        <taxon>Pseudomonadati</taxon>
        <taxon>Pseudomonadota</taxon>
        <taxon>Gammaproteobacteria</taxon>
        <taxon>Lysobacterales</taxon>
        <taxon>Lysobacteraceae</taxon>
        <taxon>Pseudoxanthomonas</taxon>
    </lineage>
</organism>
<reference evidence="7 8" key="1">
    <citation type="submission" date="2018-07" db="EMBL/GenBank/DDBJ databases">
        <title>Whole genome Sequencing of Pseudoxanthomonas gei KCTC 32298 (T).</title>
        <authorList>
            <person name="Kumar S."/>
            <person name="Bansal K."/>
            <person name="Kaur A."/>
            <person name="Patil P."/>
            <person name="Sharma S."/>
            <person name="Patil P.B."/>
        </authorList>
    </citation>
    <scope>NUCLEOTIDE SEQUENCE [LARGE SCALE GENOMIC DNA]</scope>
    <source>
        <strain evidence="7 8">KCTC 32298</strain>
    </source>
</reference>
<gene>
    <name evidence="7" type="ORF">DT603_15620</name>
</gene>
<dbReference type="InterPro" id="IPR050307">
    <property type="entry name" value="Sterol_Desaturase_Related"/>
</dbReference>
<feature type="transmembrane region" description="Helical" evidence="5">
    <location>
        <begin position="41"/>
        <end position="63"/>
    </location>
</feature>
<dbReference type="Pfam" id="PF04116">
    <property type="entry name" value="FA_hydroxylase"/>
    <property type="match status" value="1"/>
</dbReference>
<evidence type="ECO:0000256" key="5">
    <source>
        <dbReference type="SAM" id="Phobius"/>
    </source>
</evidence>
<feature type="transmembrane region" description="Helical" evidence="5">
    <location>
        <begin position="75"/>
        <end position="98"/>
    </location>
</feature>
<evidence type="ECO:0000313" key="8">
    <source>
        <dbReference type="Proteomes" id="UP001429354"/>
    </source>
</evidence>
<feature type="transmembrane region" description="Helical" evidence="5">
    <location>
        <begin position="7"/>
        <end position="29"/>
    </location>
</feature>
<sequence>MPSPIELLLHPVSLALFALFAVLMLWEFLAPARRLPAVPGWYWRAPLVFASYFLLSSYLPLLWGRYLLPLQLFDLAHLGAWTGGLVGLLVYQACAYGWHRAIHAHDWAWRGFHQMHHSAERLDTLSAFWFSPLETAGWTAVASIALTLVVGLSPQATTVALLSASLLAMFTHTNVRTPRWLGYLIERPESHSWHHARGRHRDNYSELPVFDMLFGTFRNPRDFAPETGFHEGASLRVLEMSLARDVSEPRASAATAGTR</sequence>
<keyword evidence="8" id="KW-1185">Reference proteome</keyword>
<proteinExistence type="predicted"/>